<dbReference type="HOGENOM" id="CLU_067135_3_0_1"/>
<dbReference type="GO" id="GO:0000176">
    <property type="term" value="C:nuclear exosome (RNase complex)"/>
    <property type="evidence" value="ECO:0007669"/>
    <property type="project" value="EnsemblFungi"/>
</dbReference>
<dbReference type="InterPro" id="IPR039771">
    <property type="entry name" value="Csl4"/>
</dbReference>
<dbReference type="PANTHER" id="PTHR12686:SF8">
    <property type="entry name" value="EXOSOME COMPLEX COMPONENT CSL4"/>
    <property type="match status" value="1"/>
</dbReference>
<dbReference type="Gene3D" id="2.40.50.140">
    <property type="entry name" value="Nucleic acid-binding proteins"/>
    <property type="match status" value="1"/>
</dbReference>
<keyword evidence="3" id="KW-0271">Exosome</keyword>
<keyword evidence="2" id="KW-0963">Cytoplasm</keyword>
<dbReference type="GO" id="GO:0070481">
    <property type="term" value="P:nuclear-transcribed mRNA catabolic process, non-stop decay"/>
    <property type="evidence" value="ECO:0007669"/>
    <property type="project" value="EnsemblFungi"/>
</dbReference>
<sequence length="210" mass="22621">MAANDIPSTTVPGKPLGSSSKYAAGAGTHIYEGNVVSSLLGYVTVTAPAKAPGPSKRLNKITASQPEQLPTISVARHRDGRKREILPDVNNIVLARVVRLMPKQAIVVIQQVGDTVLQTEWQGVIRVQDVRATEKDKVKIHESFKPGDIVKAQVISLGDQANYYLSTAANDLGVIMATSEAGNDMLPISWKEYKDPETGLGELRKVAKPN</sequence>
<dbReference type="GO" id="GO:0000177">
    <property type="term" value="C:cytoplasmic exosome (RNase complex)"/>
    <property type="evidence" value="ECO:0007669"/>
    <property type="project" value="EnsemblFungi"/>
</dbReference>
<name>A0A084QBC2_STAC4</name>
<dbReference type="Proteomes" id="UP000028524">
    <property type="component" value="Unassembled WGS sequence"/>
</dbReference>
<dbReference type="EMBL" id="KL660862">
    <property type="protein sequence ID" value="KFA61257.1"/>
    <property type="molecule type" value="Genomic_DNA"/>
</dbReference>
<keyword evidence="6" id="KW-1185">Reference proteome</keyword>
<evidence type="ECO:0000256" key="2">
    <source>
        <dbReference type="ARBA" id="ARBA00022490"/>
    </source>
</evidence>
<evidence type="ECO:0000313" key="5">
    <source>
        <dbReference type="EMBL" id="KFA61257.1"/>
    </source>
</evidence>
<dbReference type="GO" id="GO:0006397">
    <property type="term" value="P:mRNA processing"/>
    <property type="evidence" value="ECO:0007669"/>
    <property type="project" value="EnsemblFungi"/>
</dbReference>
<evidence type="ECO:0000256" key="1">
    <source>
        <dbReference type="ARBA" id="ARBA00004604"/>
    </source>
</evidence>
<dbReference type="STRING" id="1283841.A0A084QBC2"/>
<dbReference type="InterPro" id="IPR019495">
    <property type="entry name" value="EXOSC1_C"/>
</dbReference>
<gene>
    <name evidence="5" type="ORF">S40285_05522</name>
</gene>
<comment type="subcellular location">
    <subcellularLocation>
        <location evidence="1">Nucleus</location>
        <location evidence="1">Nucleolus</location>
    </subcellularLocation>
</comment>
<dbReference type="FunCoup" id="A0A084QBC2">
    <property type="interactions" value="297"/>
</dbReference>
<dbReference type="Pfam" id="PF10447">
    <property type="entry name" value="EXOSC1"/>
    <property type="match status" value="1"/>
</dbReference>
<dbReference type="AlphaFoldDB" id="A0A084QBC2"/>
<dbReference type="InterPro" id="IPR025721">
    <property type="entry name" value="Exosome_cplx_N_dom"/>
</dbReference>
<reference evidence="5 6" key="1">
    <citation type="journal article" date="2014" name="BMC Genomics">
        <title>Comparative genome sequencing reveals chemotype-specific gene clusters in the toxigenic black mold Stachybotrys.</title>
        <authorList>
            <person name="Semeiks J."/>
            <person name="Borek D."/>
            <person name="Otwinowski Z."/>
            <person name="Grishin N.V."/>
        </authorList>
    </citation>
    <scope>NUCLEOTIDE SEQUENCE [LARGE SCALE GENOMIC DNA]</scope>
    <source>
        <strain evidence="5 6">IBT 40285</strain>
    </source>
</reference>
<dbReference type="SMART" id="SM00316">
    <property type="entry name" value="S1"/>
    <property type="match status" value="1"/>
</dbReference>
<dbReference type="GO" id="GO:0000467">
    <property type="term" value="P:exonucleolytic trimming to generate mature 3'-end of 5.8S rRNA from tricistronic rRNA transcript (SSU-rRNA, 5.8S rRNA, LSU-rRNA)"/>
    <property type="evidence" value="ECO:0007669"/>
    <property type="project" value="EnsemblFungi"/>
</dbReference>
<proteinExistence type="predicted"/>
<dbReference type="PANTHER" id="PTHR12686">
    <property type="entry name" value="3'-5' EXORIBONUCLEASE CSL4-RELATED"/>
    <property type="match status" value="1"/>
</dbReference>
<dbReference type="Pfam" id="PF14382">
    <property type="entry name" value="ECR1_N"/>
    <property type="match status" value="1"/>
</dbReference>
<dbReference type="InterPro" id="IPR012340">
    <property type="entry name" value="NA-bd_OB-fold"/>
</dbReference>
<dbReference type="GO" id="GO:0003723">
    <property type="term" value="F:RNA binding"/>
    <property type="evidence" value="ECO:0007669"/>
    <property type="project" value="InterPro"/>
</dbReference>
<evidence type="ECO:0000256" key="3">
    <source>
        <dbReference type="ARBA" id="ARBA00022835"/>
    </source>
</evidence>
<dbReference type="GO" id="GO:0071038">
    <property type="term" value="P:TRAMP-dependent tRNA surveillance pathway"/>
    <property type="evidence" value="ECO:0007669"/>
    <property type="project" value="EnsemblFungi"/>
</dbReference>
<evidence type="ECO:0000259" key="4">
    <source>
        <dbReference type="SMART" id="SM00316"/>
    </source>
</evidence>
<dbReference type="InterPro" id="IPR003029">
    <property type="entry name" value="S1_domain"/>
</dbReference>
<feature type="domain" description="S1 motif" evidence="4">
    <location>
        <begin position="88"/>
        <end position="168"/>
    </location>
</feature>
<dbReference type="FunFam" id="2.40.50.140:FF:000198">
    <property type="entry name" value="Exosome complex component CSL4"/>
    <property type="match status" value="1"/>
</dbReference>
<evidence type="ECO:0000313" key="6">
    <source>
        <dbReference type="Proteomes" id="UP000028524"/>
    </source>
</evidence>
<dbReference type="OrthoDB" id="440760at2759"/>
<accession>A0A084QBC2</accession>
<dbReference type="GO" id="GO:0071035">
    <property type="term" value="P:nuclear polyadenylation-dependent rRNA catabolic process"/>
    <property type="evidence" value="ECO:0007669"/>
    <property type="project" value="EnsemblFungi"/>
</dbReference>
<dbReference type="GO" id="GO:0005730">
    <property type="term" value="C:nucleolus"/>
    <property type="evidence" value="ECO:0007669"/>
    <property type="project" value="UniProtKB-SubCell"/>
</dbReference>
<dbReference type="GO" id="GO:0000785">
    <property type="term" value="C:chromatin"/>
    <property type="evidence" value="ECO:0007669"/>
    <property type="project" value="EnsemblFungi"/>
</dbReference>
<protein>
    <recommendedName>
        <fullName evidence="4">S1 motif domain-containing protein</fullName>
    </recommendedName>
</protein>
<dbReference type="OMA" id="PMVPVGW"/>
<organism evidence="5 6">
    <name type="scientific">Stachybotrys chlorohalonatus (strain IBT 40285)</name>
    <dbReference type="NCBI Taxonomy" id="1283841"/>
    <lineage>
        <taxon>Eukaryota</taxon>
        <taxon>Fungi</taxon>
        <taxon>Dikarya</taxon>
        <taxon>Ascomycota</taxon>
        <taxon>Pezizomycotina</taxon>
        <taxon>Sordariomycetes</taxon>
        <taxon>Hypocreomycetidae</taxon>
        <taxon>Hypocreales</taxon>
        <taxon>Stachybotryaceae</taxon>
        <taxon>Stachybotrys</taxon>
    </lineage>
</organism>
<dbReference type="SUPFAM" id="SSF110324">
    <property type="entry name" value="Ribosomal L27 protein-like"/>
    <property type="match status" value="1"/>
</dbReference>
<dbReference type="CDD" id="cd05791">
    <property type="entry name" value="S1_CSL4"/>
    <property type="match status" value="1"/>
</dbReference>
<dbReference type="InParanoid" id="A0A084QBC2"/>
<dbReference type="SUPFAM" id="SSF50249">
    <property type="entry name" value="Nucleic acid-binding proteins"/>
    <property type="match status" value="1"/>
</dbReference>
<dbReference type="Gene3D" id="2.40.50.100">
    <property type="match status" value="1"/>
</dbReference>